<dbReference type="RefSeq" id="WP_183365150.1">
    <property type="nucleotide sequence ID" value="NZ_JACIEZ010000002.1"/>
</dbReference>
<evidence type="ECO:0000256" key="2">
    <source>
        <dbReference type="SAM" id="Coils"/>
    </source>
</evidence>
<dbReference type="Gene3D" id="1.10.101.10">
    <property type="entry name" value="PGBD-like superfamily/PGBD"/>
    <property type="match status" value="1"/>
</dbReference>
<dbReference type="AlphaFoldDB" id="A0A7W6NK51"/>
<accession>A0A7W6NK51</accession>
<comment type="caution">
    <text evidence="5">The sequence shown here is derived from an EMBL/GenBank/DDBJ whole genome shotgun (WGS) entry which is preliminary data.</text>
</comment>
<dbReference type="Gene3D" id="1.25.40.10">
    <property type="entry name" value="Tetratricopeptide repeat domain"/>
    <property type="match status" value="1"/>
</dbReference>
<dbReference type="EMBL" id="JACIEZ010000002">
    <property type="protein sequence ID" value="MBB4063922.1"/>
    <property type="molecule type" value="Genomic_DNA"/>
</dbReference>
<feature type="domain" description="Peptidoglycan binding-like" evidence="4">
    <location>
        <begin position="1222"/>
        <end position="1273"/>
    </location>
</feature>
<dbReference type="SUPFAM" id="SSF47090">
    <property type="entry name" value="PGBD-like"/>
    <property type="match status" value="1"/>
</dbReference>
<feature type="region of interest" description="Disordered" evidence="3">
    <location>
        <begin position="811"/>
        <end position="837"/>
    </location>
</feature>
<evidence type="ECO:0000313" key="6">
    <source>
        <dbReference type="Proteomes" id="UP000528286"/>
    </source>
</evidence>
<gene>
    <name evidence="5" type="ORF">GGR23_001099</name>
</gene>
<dbReference type="SUPFAM" id="SSF81901">
    <property type="entry name" value="HCP-like"/>
    <property type="match status" value="1"/>
</dbReference>
<feature type="region of interest" description="Disordered" evidence="3">
    <location>
        <begin position="29"/>
        <end position="116"/>
    </location>
</feature>
<feature type="region of interest" description="Disordered" evidence="3">
    <location>
        <begin position="883"/>
        <end position="942"/>
    </location>
</feature>
<dbReference type="InterPro" id="IPR051726">
    <property type="entry name" value="Chitin_Synth_Reg"/>
</dbReference>
<dbReference type="Proteomes" id="UP000528286">
    <property type="component" value="Unassembled WGS sequence"/>
</dbReference>
<dbReference type="InterPro" id="IPR036366">
    <property type="entry name" value="PGBDSf"/>
</dbReference>
<feature type="compositionally biased region" description="Basic and acidic residues" evidence="3">
    <location>
        <begin position="86"/>
        <end position="108"/>
    </location>
</feature>
<dbReference type="InterPro" id="IPR011990">
    <property type="entry name" value="TPR-like_helical_dom_sf"/>
</dbReference>
<organism evidence="5 6">
    <name type="scientific">Gellertiella hungarica</name>
    <dbReference type="NCBI Taxonomy" id="1572859"/>
    <lineage>
        <taxon>Bacteria</taxon>
        <taxon>Pseudomonadati</taxon>
        <taxon>Pseudomonadota</taxon>
        <taxon>Alphaproteobacteria</taxon>
        <taxon>Hyphomicrobiales</taxon>
        <taxon>Rhizobiaceae</taxon>
        <taxon>Gellertiella</taxon>
    </lineage>
</organism>
<evidence type="ECO:0000259" key="4">
    <source>
        <dbReference type="Pfam" id="PF01471"/>
    </source>
</evidence>
<reference evidence="5 6" key="1">
    <citation type="submission" date="2020-08" db="EMBL/GenBank/DDBJ databases">
        <title>Genomic Encyclopedia of Type Strains, Phase IV (KMG-IV): sequencing the most valuable type-strain genomes for metagenomic binning, comparative biology and taxonomic classification.</title>
        <authorList>
            <person name="Goeker M."/>
        </authorList>
    </citation>
    <scope>NUCLEOTIDE SEQUENCE [LARGE SCALE GENOMIC DNA]</scope>
    <source>
        <strain evidence="5 6">DSM 29853</strain>
    </source>
</reference>
<feature type="compositionally biased region" description="Basic and acidic residues" evidence="3">
    <location>
        <begin position="41"/>
        <end position="70"/>
    </location>
</feature>
<keyword evidence="1" id="KW-0677">Repeat</keyword>
<keyword evidence="6" id="KW-1185">Reference proteome</keyword>
<dbReference type="Pfam" id="PF08238">
    <property type="entry name" value="Sel1"/>
    <property type="match status" value="4"/>
</dbReference>
<name>A0A7W6NK51_9HYPH</name>
<dbReference type="Pfam" id="PF01471">
    <property type="entry name" value="PG_binding_1"/>
    <property type="match status" value="1"/>
</dbReference>
<dbReference type="SMART" id="SM00671">
    <property type="entry name" value="SEL1"/>
    <property type="match status" value="4"/>
</dbReference>
<sequence>MNGSRSTSQRLGERSSLDALSRTIEGLEARIEGLVGGQRPRQPERDPREVRPDPLAEIRERQRMLEESRNRALSGAARPPIPQPQQRDEFRREPERRAPEPYRARETRSPASAGETDLREIAQALVSLREELKRDISEGVAREVNALRTEMHDIKTVATDRRGSTDDLRAELARLGESIDLLGHQTRARGGSDALRAEFEDLRALMDGLAREESVQVMEKRWRGMERRLEEFDPQPMREEIVSLAYRLDDIKGQLGALNPSPAIRALEDRLLAVAEALEQIGRQMKPNDHLIAEQFAGLDLRLDEISRAIAAGARNAAAQEPEHFGRLERRLAGLAEQIEMMGEENRHRPNPADDLARRIEGLAARVEELAAADAGAEAASRLEERLDQLSRLLERNQKAPPAPELTGFLSDISRKIDALDNGSVNDRLTERLEYLARRIDELEYAPVTAPQQDDAAIGRLESRLADIARRLDETASTPPQDNRALESLESQIANLAALINRPAPVAAAALPAEFESRMASIEEYMATSDEYIIEAARQAAEAVMEAYGRNAGSAPNQVDLSALSALAGDLRHLEELAHSSEERTHRTFEALHDTLVQIATRLDDLDHRLYETREQQPAAEERAFGRRGPLAMADAQPAPYQEARQPAAAFAGDEDEAFDPFADSDPVSAFSGPVIRTVEPEVAEAVEETAREFVAPRPAEPVEPKVTKGFLAGLKSKLLRKGPAPAAPRKAAGPTERAVVDPAPPIVPEDEALASVETELLEPGSGAPDIKKILERVRAGQSRPGSIPTEADRADLIAAARRAAQAAAQEAKASAKPVKETASARLKPPVSPSGSVFSRHRRPILMAVGAVLLVIMTMPLVSTFLNGSDAPEVVETADVEQAAPIAPPATPKPAAKAEAPKTEAAKPAKPAPKPAAEAAAKPAAPKPAESPKAPKPVSQAAPAATPVAAAAVPAAAADPARLTNTAPVAGAQAAQPLSTAPAPQAAAMAAPAAPAIALPANLEPKALADAASAGDPLALFEIGARFTEGRGVKADLAEAARWYQLAADKGFAPAEYRIANLYEKGNGVERDLSKAVRYYERAAKAGNASAMHNLAVLYATGADGKPDIAKAVDWFKQAADYGVSDSQFNLAILYARGNGIAQDLEESYKWFAIAAKGGDKDAAQKRDDVANAMRPDQLTNAKAKVELWKAKPVDPKVNQTDIPDEWAGKGLKTASVDMKKAIRNIQAILNNNGFDAGKPDGELGARTISAIKAFQKSVGMPEDGKITDRLVKELLARNK</sequence>
<proteinExistence type="predicted"/>
<dbReference type="PANTHER" id="PTHR46430">
    <property type="entry name" value="PROTEIN SKT5-RELATED"/>
    <property type="match status" value="1"/>
</dbReference>
<evidence type="ECO:0000256" key="3">
    <source>
        <dbReference type="SAM" id="MobiDB-lite"/>
    </source>
</evidence>
<protein>
    <submittedName>
        <fullName evidence="5">Localization factor PodJL</fullName>
    </submittedName>
</protein>
<feature type="coiled-coil region" evidence="2">
    <location>
        <begin position="353"/>
        <end position="400"/>
    </location>
</feature>
<feature type="compositionally biased region" description="Low complexity" evidence="3">
    <location>
        <begin position="722"/>
        <end position="735"/>
    </location>
</feature>
<keyword evidence="2" id="KW-0175">Coiled coil</keyword>
<dbReference type="InterPro" id="IPR036365">
    <property type="entry name" value="PGBD-like_sf"/>
</dbReference>
<dbReference type="InterPro" id="IPR006597">
    <property type="entry name" value="Sel1-like"/>
</dbReference>
<feature type="compositionally biased region" description="Low complexity" evidence="3">
    <location>
        <begin position="915"/>
        <end position="932"/>
    </location>
</feature>
<dbReference type="InterPro" id="IPR002477">
    <property type="entry name" value="Peptidoglycan-bd-like"/>
</dbReference>
<feature type="region of interest" description="Disordered" evidence="3">
    <location>
        <begin position="722"/>
        <end position="744"/>
    </location>
</feature>
<evidence type="ECO:0000313" key="5">
    <source>
        <dbReference type="EMBL" id="MBB4063922.1"/>
    </source>
</evidence>
<evidence type="ECO:0000256" key="1">
    <source>
        <dbReference type="ARBA" id="ARBA00022737"/>
    </source>
</evidence>
<dbReference type="Gene3D" id="1.20.1270.70">
    <property type="entry name" value="Designed single chain three-helix bundle"/>
    <property type="match status" value="1"/>
</dbReference>